<accession>A0A7S9DYA5</accession>
<dbReference type="AlphaFoldDB" id="A0A7S9DYA5"/>
<dbReference type="SUPFAM" id="SSF101327">
    <property type="entry name" value="YgfB-like"/>
    <property type="match status" value="1"/>
</dbReference>
<organism evidence="1 2">
    <name type="scientific">Salinimonas marina</name>
    <dbReference type="NCBI Taxonomy" id="2785918"/>
    <lineage>
        <taxon>Bacteria</taxon>
        <taxon>Pseudomonadati</taxon>
        <taxon>Pseudomonadota</taxon>
        <taxon>Gammaproteobacteria</taxon>
        <taxon>Alteromonadales</taxon>
        <taxon>Alteromonadaceae</taxon>
        <taxon>Alteromonas/Salinimonas group</taxon>
        <taxon>Salinimonas</taxon>
    </lineage>
</organism>
<dbReference type="Proteomes" id="UP000595095">
    <property type="component" value="Chromosome"/>
</dbReference>
<keyword evidence="2" id="KW-1185">Reference proteome</keyword>
<dbReference type="EMBL" id="CP064795">
    <property type="protein sequence ID" value="QPG06206.1"/>
    <property type="molecule type" value="Genomic_DNA"/>
</dbReference>
<gene>
    <name evidence="1" type="ORF">IT774_03055</name>
</gene>
<evidence type="ECO:0000313" key="2">
    <source>
        <dbReference type="Proteomes" id="UP000595095"/>
    </source>
</evidence>
<sequence length="221" mass="24509">MAASDTLTIFYQTYPEAQVLPPQMHTRGLIFAIAAAPEIPMPETWMPWLVSAGSPSQTLTDEQVDNLAHHLMLGLRDTLQQMNDNRAALPAPAKWSEKPEERQPLQQWLQGLLTGHQQLETIWQQAWAKAQASPDKDGGLLNEAPEKRLSRCLKLFTTLANPEAATKGLEAAQAARLKQNLPQLAGQLPAILQDYIKLAGELAPFLPQQFENFQQTPDDAS</sequence>
<dbReference type="KEGG" id="smaa:IT774_03055"/>
<dbReference type="Pfam" id="PF03695">
    <property type="entry name" value="UPF0149"/>
    <property type="match status" value="1"/>
</dbReference>
<reference evidence="1 2" key="1">
    <citation type="submission" date="2020-11" db="EMBL/GenBank/DDBJ databases">
        <title>Complete genome sequence for Salinimonas sp. strain G2-b.</title>
        <authorList>
            <person name="Park S.-J."/>
        </authorList>
    </citation>
    <scope>NUCLEOTIDE SEQUENCE [LARGE SCALE GENOMIC DNA]</scope>
    <source>
        <strain evidence="1 2">G2-b</strain>
    </source>
</reference>
<evidence type="ECO:0000313" key="1">
    <source>
        <dbReference type="EMBL" id="QPG06206.1"/>
    </source>
</evidence>
<name>A0A7S9DYA5_9ALTE</name>
<dbReference type="InterPro" id="IPR011978">
    <property type="entry name" value="YgfB-like"/>
</dbReference>
<dbReference type="InterPro" id="IPR036255">
    <property type="entry name" value="YgfB-like_sf"/>
</dbReference>
<proteinExistence type="predicted"/>
<protein>
    <submittedName>
        <fullName evidence="1">UPF0149 family protein</fullName>
    </submittedName>
</protein>